<dbReference type="EMBL" id="VIWY01000003">
    <property type="protein sequence ID" value="TWG20680.1"/>
    <property type="molecule type" value="Genomic_DNA"/>
</dbReference>
<dbReference type="RefSeq" id="WP_122979412.1">
    <property type="nucleotide sequence ID" value="NZ_BOMX01000104.1"/>
</dbReference>
<dbReference type="Gene3D" id="2.60.120.10">
    <property type="entry name" value="Jelly Rolls"/>
    <property type="match status" value="1"/>
</dbReference>
<protein>
    <submittedName>
        <fullName evidence="2">Cupin domain</fullName>
    </submittedName>
</protein>
<keyword evidence="3" id="KW-1185">Reference proteome</keyword>
<dbReference type="Pfam" id="PF07883">
    <property type="entry name" value="Cupin_2"/>
    <property type="match status" value="1"/>
</dbReference>
<dbReference type="InterPro" id="IPR014710">
    <property type="entry name" value="RmlC-like_jellyroll"/>
</dbReference>
<accession>A0A561W9Y8</accession>
<dbReference type="InterPro" id="IPR011051">
    <property type="entry name" value="RmlC_Cupin_sf"/>
</dbReference>
<organism evidence="2 3">
    <name type="scientific">Actinoplanes teichomyceticus</name>
    <dbReference type="NCBI Taxonomy" id="1867"/>
    <lineage>
        <taxon>Bacteria</taxon>
        <taxon>Bacillati</taxon>
        <taxon>Actinomycetota</taxon>
        <taxon>Actinomycetes</taxon>
        <taxon>Micromonosporales</taxon>
        <taxon>Micromonosporaceae</taxon>
        <taxon>Actinoplanes</taxon>
    </lineage>
</organism>
<proteinExistence type="predicted"/>
<dbReference type="SUPFAM" id="SSF51182">
    <property type="entry name" value="RmlC-like cupins"/>
    <property type="match status" value="1"/>
</dbReference>
<sequence length="111" mass="12204">MRKLSLADLRAHHRGPRFTSVLPGHVVRNGGFRVYAEPGLRTHDEPGRHVHTVPEVFVIVQGSGAIEIEGAEAGRFQAGDVVVFEPGEDHHLISQGADPLIFTWMHLEPVS</sequence>
<dbReference type="OrthoDB" id="3296127at2"/>
<evidence type="ECO:0000313" key="2">
    <source>
        <dbReference type="EMBL" id="TWG20680.1"/>
    </source>
</evidence>
<dbReference type="InterPro" id="IPR013096">
    <property type="entry name" value="Cupin_2"/>
</dbReference>
<evidence type="ECO:0000313" key="3">
    <source>
        <dbReference type="Proteomes" id="UP000320239"/>
    </source>
</evidence>
<dbReference type="Proteomes" id="UP000320239">
    <property type="component" value="Unassembled WGS sequence"/>
</dbReference>
<evidence type="ECO:0000259" key="1">
    <source>
        <dbReference type="Pfam" id="PF07883"/>
    </source>
</evidence>
<gene>
    <name evidence="2" type="ORF">FHX34_103209</name>
</gene>
<name>A0A561W9Y8_ACTTI</name>
<dbReference type="AlphaFoldDB" id="A0A561W9Y8"/>
<comment type="caution">
    <text evidence="2">The sequence shown here is derived from an EMBL/GenBank/DDBJ whole genome shotgun (WGS) entry which is preliminary data.</text>
</comment>
<feature type="domain" description="Cupin type-2" evidence="1">
    <location>
        <begin position="44"/>
        <end position="105"/>
    </location>
</feature>
<reference evidence="2 3" key="1">
    <citation type="submission" date="2019-06" db="EMBL/GenBank/DDBJ databases">
        <title>Sequencing the genomes of 1000 actinobacteria strains.</title>
        <authorList>
            <person name="Klenk H.-P."/>
        </authorList>
    </citation>
    <scope>NUCLEOTIDE SEQUENCE [LARGE SCALE GENOMIC DNA]</scope>
    <source>
        <strain evidence="2 3">DSM 43866</strain>
    </source>
</reference>